<dbReference type="InterPro" id="IPR035093">
    <property type="entry name" value="RelE/ParE_toxin_dom_sf"/>
</dbReference>
<keyword evidence="4" id="KW-1185">Reference proteome</keyword>
<comment type="caution">
    <text evidence="3">The sequence shown here is derived from an EMBL/GenBank/DDBJ whole genome shotgun (WGS) entry which is preliminary data.</text>
</comment>
<organism evidence="3 4">
    <name type="scientific">Micromonospora fluostatini</name>
    <dbReference type="NCBI Taxonomy" id="1629071"/>
    <lineage>
        <taxon>Bacteria</taxon>
        <taxon>Bacillati</taxon>
        <taxon>Actinomycetota</taxon>
        <taxon>Actinomycetes</taxon>
        <taxon>Micromonosporales</taxon>
        <taxon>Micromonosporaceae</taxon>
        <taxon>Micromonospora</taxon>
    </lineage>
</organism>
<evidence type="ECO:0000256" key="1">
    <source>
        <dbReference type="ARBA" id="ARBA00006226"/>
    </source>
</evidence>
<dbReference type="Pfam" id="PF05016">
    <property type="entry name" value="ParE_toxin"/>
    <property type="match status" value="1"/>
</dbReference>
<dbReference type="PANTHER" id="PTHR35601">
    <property type="entry name" value="TOXIN RELE"/>
    <property type="match status" value="1"/>
</dbReference>
<comment type="similarity">
    <text evidence="1">Belongs to the RelE toxin family.</text>
</comment>
<evidence type="ECO:0000256" key="2">
    <source>
        <dbReference type="ARBA" id="ARBA00022649"/>
    </source>
</evidence>
<dbReference type="Gene3D" id="3.30.2310.20">
    <property type="entry name" value="RelE-like"/>
    <property type="match status" value="1"/>
</dbReference>
<proteinExistence type="inferred from homology"/>
<dbReference type="SUPFAM" id="SSF143011">
    <property type="entry name" value="RelE-like"/>
    <property type="match status" value="1"/>
</dbReference>
<evidence type="ECO:0000313" key="4">
    <source>
        <dbReference type="Proteomes" id="UP000295626"/>
    </source>
</evidence>
<dbReference type="NCBIfam" id="TIGR02385">
    <property type="entry name" value="RelE_StbE"/>
    <property type="match status" value="1"/>
</dbReference>
<name>A0ABY2DJ81_9ACTN</name>
<keyword evidence="2" id="KW-1277">Toxin-antitoxin system</keyword>
<dbReference type="InterPro" id="IPR007712">
    <property type="entry name" value="RelE/ParE_toxin"/>
</dbReference>
<dbReference type="Proteomes" id="UP000295626">
    <property type="component" value="Unassembled WGS sequence"/>
</dbReference>
<accession>A0ABY2DJ81</accession>
<reference evidence="3 4" key="1">
    <citation type="submission" date="2019-02" db="EMBL/GenBank/DDBJ databases">
        <title>Draft genome sequences of novel Actinobacteria.</title>
        <authorList>
            <person name="Sahin N."/>
            <person name="Ay H."/>
            <person name="Saygin H."/>
        </authorList>
    </citation>
    <scope>NUCLEOTIDE SEQUENCE [LARGE SCALE GENOMIC DNA]</scope>
    <source>
        <strain evidence="3 4">JCM 30529</strain>
    </source>
</reference>
<gene>
    <name evidence="3" type="ORF">E1091_05660</name>
</gene>
<sequence>MQRCAAVDPRWRVDPAVEQRQAGARPVTWKVEFTNAATRELAKLDRSVQVRVSSAIDHLAEDPRPAGCVKLSGGDDRWRIRVGDYRIVYMILGDQVLVVVVRIAHRREVYRSF</sequence>
<protein>
    <submittedName>
        <fullName evidence="3">Type II toxin-antitoxin system RelE/ParE family toxin</fullName>
    </submittedName>
</protein>
<dbReference type="EMBL" id="SMKE01000128">
    <property type="protein sequence ID" value="TDC00054.1"/>
    <property type="molecule type" value="Genomic_DNA"/>
</dbReference>
<evidence type="ECO:0000313" key="3">
    <source>
        <dbReference type="EMBL" id="TDC00054.1"/>
    </source>
</evidence>
<dbReference type="PANTHER" id="PTHR35601:SF1">
    <property type="entry name" value="TOXIN RELE"/>
    <property type="match status" value="1"/>
</dbReference>